<dbReference type="GO" id="GO:0005634">
    <property type="term" value="C:nucleus"/>
    <property type="evidence" value="ECO:0007669"/>
    <property type="project" value="UniProtKB-SubCell"/>
</dbReference>
<reference evidence="7" key="2">
    <citation type="submission" date="2025-08" db="UniProtKB">
        <authorList>
            <consortium name="Ensembl"/>
        </authorList>
    </citation>
    <scope>IDENTIFICATION</scope>
</reference>
<dbReference type="STRING" id="48698.ENSPFOP00000030699"/>
<dbReference type="GO" id="GO:0007059">
    <property type="term" value="P:chromosome segregation"/>
    <property type="evidence" value="ECO:0007669"/>
    <property type="project" value="UniProtKB-KW"/>
</dbReference>
<reference evidence="7" key="3">
    <citation type="submission" date="2025-09" db="UniProtKB">
        <authorList>
            <consortium name="Ensembl"/>
        </authorList>
    </citation>
    <scope>IDENTIFICATION</scope>
</reference>
<dbReference type="InterPro" id="IPR039781">
    <property type="entry name" value="Rad21/Rec8-like"/>
</dbReference>
<protein>
    <recommendedName>
        <fullName evidence="9">REC8 meiotic recombination protein b</fullName>
    </recommendedName>
</protein>
<proteinExistence type="predicted"/>
<dbReference type="GO" id="GO:0006302">
    <property type="term" value="P:double-strand break repair"/>
    <property type="evidence" value="ECO:0007669"/>
    <property type="project" value="TreeGrafter"/>
</dbReference>
<dbReference type="InterPro" id="IPR006909">
    <property type="entry name" value="Rad21/Rec8_C_eu"/>
</dbReference>
<sequence length="544" mass="59879">MFYYPAVLNRRSGCFSTIWLVATKGIKVPRRDFLKVNVKRSCDDIMNYLLERVAPPQPGLPRPRFSLYLSSQLQYGIILVYHRQCTIFLEEVQSILGQLLKQRSSGKTDLSGPSKSAAVLPDALFLMEETEGAPDPLFGAMLLQDTMPNTTQLMQVPTDSCLLCQMNWEALRESSPELHERSRSAISASPHLSGISASPESITLSEPILAAAAPAAEFDEEDFTDDLPQTVDLLLDQLGHFQEGLRKILFLSLQPPTVSSEGPELLPLEEPGPSGETPLTPSDPVARVPAAGVTSPPSAARRRRRSPELVFFDPETQLSESEQQQQIEEPLTETRAPAVAPPPSHRVIPAAELLSNPCSFLPEEILSLWRRAAVITPLSGPDLQVGDRGPESTDSEREREREAMQEAAAEEQRANEVSTEVRPGVSASTNELACVLLPVSRSTVSTALQDIPEAVDERIEELAVESPRFCILLLCLRVPRLLPELADSESEPVLFHSVLPSGADRRTVSCVFQRLLENLSSKRISAEQEEPYGDIAILPGPRYE</sequence>
<accession>A0A096MH08</accession>
<feature type="compositionally biased region" description="Low complexity" evidence="4">
    <location>
        <begin position="259"/>
        <end position="282"/>
    </location>
</feature>
<keyword evidence="8" id="KW-1185">Reference proteome</keyword>
<feature type="compositionally biased region" description="Basic and acidic residues" evidence="4">
    <location>
        <begin position="388"/>
        <end position="414"/>
    </location>
</feature>
<dbReference type="Proteomes" id="UP000028760">
    <property type="component" value="Unassembled WGS sequence"/>
</dbReference>
<evidence type="ECO:0000256" key="4">
    <source>
        <dbReference type="SAM" id="MobiDB-lite"/>
    </source>
</evidence>
<dbReference type="Pfam" id="PF04824">
    <property type="entry name" value="Rad21_Rec8"/>
    <property type="match status" value="1"/>
</dbReference>
<evidence type="ECO:0000256" key="2">
    <source>
        <dbReference type="ARBA" id="ARBA00022829"/>
    </source>
</evidence>
<dbReference type="PANTHER" id="PTHR12585:SF27">
    <property type="entry name" value="MEIOTIC RECOMBINATION PROTEIN REC8 HOMOLOG"/>
    <property type="match status" value="1"/>
</dbReference>
<feature type="region of interest" description="Disordered" evidence="4">
    <location>
        <begin position="379"/>
        <end position="423"/>
    </location>
</feature>
<evidence type="ECO:0000259" key="5">
    <source>
        <dbReference type="Pfam" id="PF04824"/>
    </source>
</evidence>
<dbReference type="AlphaFoldDB" id="A0A096MH08"/>
<dbReference type="InterPro" id="IPR006910">
    <property type="entry name" value="Rad21_Rec8_N"/>
</dbReference>
<evidence type="ECO:0000256" key="3">
    <source>
        <dbReference type="ARBA" id="ARBA00023242"/>
    </source>
</evidence>
<evidence type="ECO:0000259" key="6">
    <source>
        <dbReference type="Pfam" id="PF04825"/>
    </source>
</evidence>
<feature type="region of interest" description="Disordered" evidence="4">
    <location>
        <begin position="259"/>
        <end position="342"/>
    </location>
</feature>
<reference evidence="8" key="1">
    <citation type="submission" date="2013-10" db="EMBL/GenBank/DDBJ databases">
        <authorList>
            <person name="Schartl M."/>
            <person name="Warren W."/>
        </authorList>
    </citation>
    <scope>NUCLEOTIDE SEQUENCE [LARGE SCALE GENOMIC DNA]</scope>
    <source>
        <strain evidence="8">female</strain>
    </source>
</reference>
<evidence type="ECO:0008006" key="9">
    <source>
        <dbReference type="Google" id="ProtNLM"/>
    </source>
</evidence>
<dbReference type="eggNOG" id="KOG1213">
    <property type="taxonomic scope" value="Eukaryota"/>
</dbReference>
<feature type="domain" description="Rad21/Rec8-like protein C-terminal eukaryotic" evidence="5">
    <location>
        <begin position="493"/>
        <end position="542"/>
    </location>
</feature>
<evidence type="ECO:0000313" key="8">
    <source>
        <dbReference type="Proteomes" id="UP000028760"/>
    </source>
</evidence>
<dbReference type="PANTHER" id="PTHR12585">
    <property type="entry name" value="SCC1 / RAD21 FAMILY MEMBER"/>
    <property type="match status" value="1"/>
</dbReference>
<feature type="domain" description="Rad21/Rec8-like protein N-terminal" evidence="6">
    <location>
        <begin position="1"/>
        <end position="111"/>
    </location>
</feature>
<evidence type="ECO:0000313" key="7">
    <source>
        <dbReference type="Ensembl" id="ENSPFOP00000030699.1"/>
    </source>
</evidence>
<dbReference type="EMBL" id="AYCK01003730">
    <property type="status" value="NOT_ANNOTATED_CDS"/>
    <property type="molecule type" value="Genomic_DNA"/>
</dbReference>
<dbReference type="OMA" id="RQCEFLL"/>
<keyword evidence="3" id="KW-0539">Nucleus</keyword>
<keyword evidence="2" id="KW-0159">Chromosome partition</keyword>
<dbReference type="GO" id="GO:0051177">
    <property type="term" value="P:meiotic sister chromatid cohesion"/>
    <property type="evidence" value="ECO:0007669"/>
    <property type="project" value="TreeGrafter"/>
</dbReference>
<dbReference type="GeneTree" id="ENSGT00390000011379"/>
<dbReference type="GO" id="GO:0003682">
    <property type="term" value="F:chromatin binding"/>
    <property type="evidence" value="ECO:0007669"/>
    <property type="project" value="TreeGrafter"/>
</dbReference>
<feature type="compositionally biased region" description="Low complexity" evidence="4">
    <location>
        <begin position="315"/>
        <end position="329"/>
    </location>
</feature>
<comment type="subcellular location">
    <subcellularLocation>
        <location evidence="1">Nucleus</location>
    </subcellularLocation>
</comment>
<evidence type="ECO:0000256" key="1">
    <source>
        <dbReference type="ARBA" id="ARBA00004123"/>
    </source>
</evidence>
<dbReference type="Pfam" id="PF04825">
    <property type="entry name" value="Rad21_Rec8_N"/>
    <property type="match status" value="1"/>
</dbReference>
<dbReference type="Ensembl" id="ENSPFOT00000027862.1">
    <property type="protein sequence ID" value="ENSPFOP00000030699.1"/>
    <property type="gene ID" value="ENSPFOG00000023289.1"/>
</dbReference>
<dbReference type="GO" id="GO:0030893">
    <property type="term" value="C:meiotic cohesin complex"/>
    <property type="evidence" value="ECO:0007669"/>
    <property type="project" value="TreeGrafter"/>
</dbReference>
<name>A0A096MH08_POEFO</name>
<organism evidence="7 8">
    <name type="scientific">Poecilia formosa</name>
    <name type="common">Amazon molly</name>
    <name type="synonym">Limia formosa</name>
    <dbReference type="NCBI Taxonomy" id="48698"/>
    <lineage>
        <taxon>Eukaryota</taxon>
        <taxon>Metazoa</taxon>
        <taxon>Chordata</taxon>
        <taxon>Craniata</taxon>
        <taxon>Vertebrata</taxon>
        <taxon>Euteleostomi</taxon>
        <taxon>Actinopterygii</taxon>
        <taxon>Neopterygii</taxon>
        <taxon>Teleostei</taxon>
        <taxon>Neoteleostei</taxon>
        <taxon>Acanthomorphata</taxon>
        <taxon>Ovalentaria</taxon>
        <taxon>Atherinomorphae</taxon>
        <taxon>Cyprinodontiformes</taxon>
        <taxon>Poeciliidae</taxon>
        <taxon>Poeciliinae</taxon>
        <taxon>Poecilia</taxon>
    </lineage>
</organism>